<evidence type="ECO:0000256" key="1">
    <source>
        <dbReference type="SAM" id="MobiDB-lite"/>
    </source>
</evidence>
<proteinExistence type="predicted"/>
<accession>A0A5N5WH13</accession>
<feature type="compositionally biased region" description="Basic and acidic residues" evidence="1">
    <location>
        <begin position="1"/>
        <end position="17"/>
    </location>
</feature>
<gene>
    <name evidence="2" type="ORF">BDV29DRAFT_185759</name>
</gene>
<dbReference type="Proteomes" id="UP000326565">
    <property type="component" value="Unassembled WGS sequence"/>
</dbReference>
<feature type="region of interest" description="Disordered" evidence="1">
    <location>
        <begin position="50"/>
        <end position="94"/>
    </location>
</feature>
<evidence type="ECO:0000313" key="2">
    <source>
        <dbReference type="EMBL" id="KAB8067666.1"/>
    </source>
</evidence>
<protein>
    <submittedName>
        <fullName evidence="2">Uncharacterized protein</fullName>
    </submittedName>
</protein>
<sequence>MGHSPSDEKPPRRDSFARDVWASRPPVEGIIDQLDNFFPDIDFGAPCLDVQGVSPPSSPAGRAPADNEFNQKECQTAQAHGGDPARTIDSAEPTARPHYADYIATHNLKEYLLRWTTLTADELAMA</sequence>
<name>A0A5N5WH13_9EURO</name>
<organism evidence="2 3">
    <name type="scientific">Aspergillus leporis</name>
    <dbReference type="NCBI Taxonomy" id="41062"/>
    <lineage>
        <taxon>Eukaryota</taxon>
        <taxon>Fungi</taxon>
        <taxon>Dikarya</taxon>
        <taxon>Ascomycota</taxon>
        <taxon>Pezizomycotina</taxon>
        <taxon>Eurotiomycetes</taxon>
        <taxon>Eurotiomycetidae</taxon>
        <taxon>Eurotiales</taxon>
        <taxon>Aspergillaceae</taxon>
        <taxon>Aspergillus</taxon>
        <taxon>Aspergillus subgen. Circumdati</taxon>
    </lineage>
</organism>
<feature type="region of interest" description="Disordered" evidence="1">
    <location>
        <begin position="1"/>
        <end position="20"/>
    </location>
</feature>
<keyword evidence="3" id="KW-1185">Reference proteome</keyword>
<dbReference type="OrthoDB" id="10550111at2759"/>
<dbReference type="AlphaFoldDB" id="A0A5N5WH13"/>
<reference evidence="2 3" key="1">
    <citation type="submission" date="2019-04" db="EMBL/GenBank/DDBJ databases">
        <title>Friends and foes A comparative genomics study of 23 Aspergillus species from section Flavi.</title>
        <authorList>
            <consortium name="DOE Joint Genome Institute"/>
            <person name="Kjaerbolling I."/>
            <person name="Vesth T."/>
            <person name="Frisvad J.C."/>
            <person name="Nybo J.L."/>
            <person name="Theobald S."/>
            <person name="Kildgaard S."/>
            <person name="Isbrandt T."/>
            <person name="Kuo A."/>
            <person name="Sato A."/>
            <person name="Lyhne E.K."/>
            <person name="Kogle M.E."/>
            <person name="Wiebenga A."/>
            <person name="Kun R.S."/>
            <person name="Lubbers R.J."/>
            <person name="Makela M.R."/>
            <person name="Barry K."/>
            <person name="Chovatia M."/>
            <person name="Clum A."/>
            <person name="Daum C."/>
            <person name="Haridas S."/>
            <person name="He G."/>
            <person name="LaButti K."/>
            <person name="Lipzen A."/>
            <person name="Mondo S."/>
            <person name="Riley R."/>
            <person name="Salamov A."/>
            <person name="Simmons B.A."/>
            <person name="Magnuson J.K."/>
            <person name="Henrissat B."/>
            <person name="Mortensen U.H."/>
            <person name="Larsen T.O."/>
            <person name="Devries R.P."/>
            <person name="Grigoriev I.V."/>
            <person name="Machida M."/>
            <person name="Baker S.E."/>
            <person name="Andersen M.R."/>
        </authorList>
    </citation>
    <scope>NUCLEOTIDE SEQUENCE [LARGE SCALE GENOMIC DNA]</scope>
    <source>
        <strain evidence="2 3">CBS 151.66</strain>
    </source>
</reference>
<dbReference type="EMBL" id="ML732459">
    <property type="protein sequence ID" value="KAB8067666.1"/>
    <property type="molecule type" value="Genomic_DNA"/>
</dbReference>
<evidence type="ECO:0000313" key="3">
    <source>
        <dbReference type="Proteomes" id="UP000326565"/>
    </source>
</evidence>